<sequence length="349" mass="38917">MLFNDGAAPTLRARVENQRRAGYTACRPVLVLSFRYTPPPTPAQYDRLVREASQNSQQLKLDQHVVSRVLLDQFAEPVGSKGERKVSSLNRAYIQAKPTKRGPAGCGKFRHFVRYASNSSEAAWMATETLLREALDAADNGTFFDQTQHSDTVRDAIVLHLVRSIPALIVSDETWRHRHAAHIDQWMRNGRDALFWLHRAGFGWSPTSDQELQVMAEDLISPVAAQMDRGVYFRVSVGERFQRFSHMLANEPVKLRRPTSGELLIGDVPALALRDGHLGTGPRDGLGLENCDELVLPLGPHLMAVLGAGHGYNTMGKEATRTLRKTRAVFLGMPGIRAPEPNLRLERDA</sequence>
<evidence type="ECO:0000313" key="2">
    <source>
        <dbReference type="Proteomes" id="UP000181942"/>
    </source>
</evidence>
<proteinExistence type="predicted"/>
<protein>
    <submittedName>
        <fullName evidence="1">Uncharacterized protein</fullName>
    </submittedName>
</protein>
<evidence type="ECO:0000313" key="1">
    <source>
        <dbReference type="EMBL" id="SFH06620.1"/>
    </source>
</evidence>
<dbReference type="AlphaFoldDB" id="A0A1I2WZ91"/>
<dbReference type="Proteomes" id="UP000181942">
    <property type="component" value="Unassembled WGS sequence"/>
</dbReference>
<dbReference type="EMBL" id="FONR01000041">
    <property type="protein sequence ID" value="SFH06620.1"/>
    <property type="molecule type" value="Genomic_DNA"/>
</dbReference>
<gene>
    <name evidence="1" type="ORF">SAMN02787118_14138</name>
</gene>
<reference evidence="1 2" key="1">
    <citation type="submission" date="2016-10" db="EMBL/GenBank/DDBJ databases">
        <authorList>
            <person name="de Groot N.N."/>
        </authorList>
    </citation>
    <scope>NUCLEOTIDE SEQUENCE [LARGE SCALE GENOMIC DNA]</scope>
    <source>
        <strain evidence="1 2">OK461</strain>
    </source>
</reference>
<organism evidence="1 2">
    <name type="scientific">Streptomyces mirabilis</name>
    <dbReference type="NCBI Taxonomy" id="68239"/>
    <lineage>
        <taxon>Bacteria</taxon>
        <taxon>Bacillati</taxon>
        <taxon>Actinomycetota</taxon>
        <taxon>Actinomycetes</taxon>
        <taxon>Kitasatosporales</taxon>
        <taxon>Streptomycetaceae</taxon>
        <taxon>Streptomyces</taxon>
    </lineage>
</organism>
<accession>A0A1I2WZ91</accession>
<name>A0A1I2WZ91_9ACTN</name>